<feature type="transmembrane region" description="Helical" evidence="1">
    <location>
        <begin position="6"/>
        <end position="26"/>
    </location>
</feature>
<comment type="caution">
    <text evidence="2">The sequence shown here is derived from an EMBL/GenBank/DDBJ whole genome shotgun (WGS) entry which is preliminary data.</text>
</comment>
<keyword evidence="3" id="KW-1185">Reference proteome</keyword>
<dbReference type="RefSeq" id="WP_071314186.1">
    <property type="nucleotide sequence ID" value="NZ_MLQQ01000042.1"/>
</dbReference>
<dbReference type="Pfam" id="PF11877">
    <property type="entry name" value="DUF3397"/>
    <property type="match status" value="1"/>
</dbReference>
<proteinExistence type="predicted"/>
<evidence type="ECO:0000313" key="2">
    <source>
        <dbReference type="EMBL" id="OIJ09798.1"/>
    </source>
</evidence>
<gene>
    <name evidence="2" type="ORF">BKP35_15035</name>
</gene>
<evidence type="ECO:0008006" key="4">
    <source>
        <dbReference type="Google" id="ProtNLM"/>
    </source>
</evidence>
<keyword evidence="1" id="KW-1133">Transmembrane helix</keyword>
<feature type="transmembrane region" description="Helical" evidence="1">
    <location>
        <begin position="105"/>
        <end position="126"/>
    </location>
</feature>
<feature type="transmembrane region" description="Helical" evidence="1">
    <location>
        <begin position="38"/>
        <end position="58"/>
    </location>
</feature>
<dbReference type="OrthoDB" id="2353183at2"/>
<name>A0A1S2LBC0_9BACI</name>
<dbReference type="AlphaFoldDB" id="A0A1S2LBC0"/>
<dbReference type="EMBL" id="MLQQ01000042">
    <property type="protein sequence ID" value="OIJ09798.1"/>
    <property type="molecule type" value="Genomic_DNA"/>
</dbReference>
<feature type="transmembrane region" description="Helical" evidence="1">
    <location>
        <begin position="64"/>
        <end position="85"/>
    </location>
</feature>
<evidence type="ECO:0000256" key="1">
    <source>
        <dbReference type="SAM" id="Phobius"/>
    </source>
</evidence>
<keyword evidence="1" id="KW-0472">Membrane</keyword>
<dbReference type="InterPro" id="IPR016945">
    <property type="entry name" value="UCP030092"/>
</dbReference>
<dbReference type="PIRSF" id="PIRSF030092">
    <property type="entry name" value="UCP030092"/>
    <property type="match status" value="1"/>
</dbReference>
<dbReference type="InterPro" id="IPR024515">
    <property type="entry name" value="DUF3397"/>
</dbReference>
<keyword evidence="1" id="KW-0812">Transmembrane</keyword>
<accession>A0A1S2LBC0</accession>
<protein>
    <recommendedName>
        <fullName evidence="4">DUF3397 domain-containing protein</fullName>
    </recommendedName>
</protein>
<reference evidence="2 3" key="1">
    <citation type="submission" date="2016-10" db="EMBL/GenBank/DDBJ databases">
        <title>Draft genome sequences of four alkaliphilic bacteria belonging to the Anaerobacillus genus.</title>
        <authorList>
            <person name="Bassil N.M."/>
            <person name="Lloyd J.R."/>
        </authorList>
    </citation>
    <scope>NUCLEOTIDE SEQUENCE [LARGE SCALE GENOMIC DNA]</scope>
    <source>
        <strain evidence="2 3">DSM 15340</strain>
    </source>
</reference>
<evidence type="ECO:0000313" key="3">
    <source>
        <dbReference type="Proteomes" id="UP000180098"/>
    </source>
</evidence>
<organism evidence="2 3">
    <name type="scientific">Anaerobacillus arseniciselenatis</name>
    <dbReference type="NCBI Taxonomy" id="85682"/>
    <lineage>
        <taxon>Bacteria</taxon>
        <taxon>Bacillati</taxon>
        <taxon>Bacillota</taxon>
        <taxon>Bacilli</taxon>
        <taxon>Bacillales</taxon>
        <taxon>Bacillaceae</taxon>
        <taxon>Anaerobacillus</taxon>
    </lineage>
</organism>
<dbReference type="Proteomes" id="UP000180098">
    <property type="component" value="Unassembled WGS sequence"/>
</dbReference>
<sequence length="128" mass="14874">MSNVFASILATFITLPIFAFYLIYIVNVKRTKNKKASLKLAVDGSTILFVFSVYYIALEIWGESYFWLIITTVLLVAIIFTVIHWKLQHDIQLGKLFKGILRFNFLLFFVAYFLLSIYGLFVRIVLTT</sequence>